<comment type="caution">
    <text evidence="1">The sequence shown here is derived from an EMBL/GenBank/DDBJ whole genome shotgun (WGS) entry which is preliminary data.</text>
</comment>
<dbReference type="EMBL" id="NEVH01001337">
    <property type="protein sequence ID" value="PNF43073.1"/>
    <property type="molecule type" value="Genomic_DNA"/>
</dbReference>
<evidence type="ECO:0000313" key="1">
    <source>
        <dbReference type="EMBL" id="PNF43073.1"/>
    </source>
</evidence>
<dbReference type="STRING" id="105785.A0A2J7RQH4"/>
<dbReference type="AlphaFoldDB" id="A0A2J7RQH4"/>
<reference evidence="1 2" key="1">
    <citation type="submission" date="2017-12" db="EMBL/GenBank/DDBJ databases">
        <title>Hemimetabolous genomes reveal molecular basis of termite eusociality.</title>
        <authorList>
            <person name="Harrison M.C."/>
            <person name="Jongepier E."/>
            <person name="Robertson H.M."/>
            <person name="Arning N."/>
            <person name="Bitard-Feildel T."/>
            <person name="Chao H."/>
            <person name="Childers C.P."/>
            <person name="Dinh H."/>
            <person name="Doddapaneni H."/>
            <person name="Dugan S."/>
            <person name="Gowin J."/>
            <person name="Greiner C."/>
            <person name="Han Y."/>
            <person name="Hu H."/>
            <person name="Hughes D.S.T."/>
            <person name="Huylmans A.-K."/>
            <person name="Kemena C."/>
            <person name="Kremer L.P.M."/>
            <person name="Lee S.L."/>
            <person name="Lopez-Ezquerra A."/>
            <person name="Mallet L."/>
            <person name="Monroy-Kuhn J.M."/>
            <person name="Moser A."/>
            <person name="Murali S.C."/>
            <person name="Muzny D.M."/>
            <person name="Otani S."/>
            <person name="Piulachs M.-D."/>
            <person name="Poelchau M."/>
            <person name="Qu J."/>
            <person name="Schaub F."/>
            <person name="Wada-Katsumata A."/>
            <person name="Worley K.C."/>
            <person name="Xie Q."/>
            <person name="Ylla G."/>
            <person name="Poulsen M."/>
            <person name="Gibbs R.A."/>
            <person name="Schal C."/>
            <person name="Richards S."/>
            <person name="Belles X."/>
            <person name="Korb J."/>
            <person name="Bornberg-Bauer E."/>
        </authorList>
    </citation>
    <scope>NUCLEOTIDE SEQUENCE [LARGE SCALE GENOMIC DNA]</scope>
    <source>
        <tissue evidence="1">Whole body</tissue>
    </source>
</reference>
<protein>
    <recommendedName>
        <fullName evidence="3">Endonuclease/exonuclease/phosphatase domain-containing protein</fullName>
    </recommendedName>
</protein>
<name>A0A2J7RQH4_9NEOP</name>
<evidence type="ECO:0008006" key="3">
    <source>
        <dbReference type="Google" id="ProtNLM"/>
    </source>
</evidence>
<dbReference type="Proteomes" id="UP000235965">
    <property type="component" value="Unassembled WGS sequence"/>
</dbReference>
<organism evidence="1 2">
    <name type="scientific">Cryptotermes secundus</name>
    <dbReference type="NCBI Taxonomy" id="105785"/>
    <lineage>
        <taxon>Eukaryota</taxon>
        <taxon>Metazoa</taxon>
        <taxon>Ecdysozoa</taxon>
        <taxon>Arthropoda</taxon>
        <taxon>Hexapoda</taxon>
        <taxon>Insecta</taxon>
        <taxon>Pterygota</taxon>
        <taxon>Neoptera</taxon>
        <taxon>Polyneoptera</taxon>
        <taxon>Dictyoptera</taxon>
        <taxon>Blattodea</taxon>
        <taxon>Blattoidea</taxon>
        <taxon>Termitoidae</taxon>
        <taxon>Kalotermitidae</taxon>
        <taxon>Cryptotermitinae</taxon>
        <taxon>Cryptotermes</taxon>
    </lineage>
</organism>
<sequence>MDIQFRTWDLGRLYKAGSLMTVTIVSAVKRVEFVSDKVQYIVLRGRWCDIISLNVNAPTEDTIYDMKESFYEEVESVISKFPKYNTKILLGYFKAKVVREDIFKPTIGNDSLQEIVKIMELLTVKSTMFPPRNIHRFLWTSDGKTHNQIDHILIERRRH</sequence>
<dbReference type="InterPro" id="IPR036691">
    <property type="entry name" value="Endo/exonu/phosph_ase_sf"/>
</dbReference>
<dbReference type="InParanoid" id="A0A2J7RQH4"/>
<keyword evidence="2" id="KW-1185">Reference proteome</keyword>
<gene>
    <name evidence="1" type="ORF">B7P43_G02721</name>
</gene>
<proteinExistence type="predicted"/>
<accession>A0A2J7RQH4</accession>
<dbReference type="Gene3D" id="3.60.10.10">
    <property type="entry name" value="Endonuclease/exonuclease/phosphatase"/>
    <property type="match status" value="1"/>
</dbReference>
<evidence type="ECO:0000313" key="2">
    <source>
        <dbReference type="Proteomes" id="UP000235965"/>
    </source>
</evidence>